<sequence>MLRFKRLASLKLLLSMTPLFAVLGPHDRAPFADLVQAWMLDRDLTTGNHLDLFLDTFWNELYYRSLDNQFDEATIAKGHALLLLDKMMERRKAYVSALNQMCSPVRTPSRIPFIARQSRTSVVEYVFPLPQPSVDSPKLSLFSRVPGVSLTVSEYSEECMQAIEQVRMTFESLSLAPRTYLTPETLYTVLFSEPFHNVSLVRYLMIRCCVVTVCANPLKEVPVPVMEYALRTGKKSAIKLLLSIGATLHDHFDGGTVAEDMFLFDAVSSKEVAPLLEIWKKREEQRKGDPSVSYGILRTVRSAT</sequence>
<feature type="chain" id="PRO_5018702582" description="Ankyrin repeat protein" evidence="1">
    <location>
        <begin position="22"/>
        <end position="304"/>
    </location>
</feature>
<dbReference type="AlphaFoldDB" id="A0A3R7M1A5"/>
<reference evidence="2 3" key="1">
    <citation type="journal article" date="2018" name="BMC Genomics">
        <title>Genomic comparison of Trypanosoma conorhini and Trypanosoma rangeli to Trypanosoma cruzi strains of high and low virulence.</title>
        <authorList>
            <person name="Bradwell K.R."/>
            <person name="Koparde V.N."/>
            <person name="Matveyev A.V."/>
            <person name="Serrano M.G."/>
            <person name="Alves J.M."/>
            <person name="Parikh H."/>
            <person name="Huang B."/>
            <person name="Lee V."/>
            <person name="Espinosa-Alvarez O."/>
            <person name="Ortiz P.A."/>
            <person name="Costa-Martins A.G."/>
            <person name="Teixeira M.M."/>
            <person name="Buck G.A."/>
        </authorList>
    </citation>
    <scope>NUCLEOTIDE SEQUENCE [LARGE SCALE GENOMIC DNA]</scope>
    <source>
        <strain evidence="2 3">025E</strain>
    </source>
</reference>
<evidence type="ECO:0008006" key="4">
    <source>
        <dbReference type="Google" id="ProtNLM"/>
    </source>
</evidence>
<evidence type="ECO:0000256" key="1">
    <source>
        <dbReference type="SAM" id="SignalP"/>
    </source>
</evidence>
<evidence type="ECO:0000313" key="2">
    <source>
        <dbReference type="EMBL" id="RNF07202.1"/>
    </source>
</evidence>
<keyword evidence="1" id="KW-0732">Signal</keyword>
<keyword evidence="3" id="KW-1185">Reference proteome</keyword>
<dbReference type="OrthoDB" id="273467at2759"/>
<feature type="signal peptide" evidence="1">
    <location>
        <begin position="1"/>
        <end position="21"/>
    </location>
</feature>
<dbReference type="RefSeq" id="XP_029225613.1">
    <property type="nucleotide sequence ID" value="XM_029374288.1"/>
</dbReference>
<proteinExistence type="predicted"/>
<comment type="caution">
    <text evidence="2">The sequence shown here is derived from an EMBL/GenBank/DDBJ whole genome shotgun (WGS) entry which is preliminary data.</text>
</comment>
<organism evidence="2 3">
    <name type="scientific">Trypanosoma conorhini</name>
    <dbReference type="NCBI Taxonomy" id="83891"/>
    <lineage>
        <taxon>Eukaryota</taxon>
        <taxon>Discoba</taxon>
        <taxon>Euglenozoa</taxon>
        <taxon>Kinetoplastea</taxon>
        <taxon>Metakinetoplastina</taxon>
        <taxon>Trypanosomatida</taxon>
        <taxon>Trypanosomatidae</taxon>
        <taxon>Trypanosoma</taxon>
    </lineage>
</organism>
<accession>A0A3R7M1A5</accession>
<gene>
    <name evidence="2" type="ORF">Tco025E_07422</name>
</gene>
<evidence type="ECO:0000313" key="3">
    <source>
        <dbReference type="Proteomes" id="UP000284403"/>
    </source>
</evidence>
<protein>
    <recommendedName>
        <fullName evidence="4">Ankyrin repeat protein</fullName>
    </recommendedName>
</protein>
<dbReference type="GeneID" id="40321033"/>
<name>A0A3R7M1A5_9TRYP</name>
<dbReference type="Proteomes" id="UP000284403">
    <property type="component" value="Unassembled WGS sequence"/>
</dbReference>
<dbReference type="EMBL" id="MKKU01000573">
    <property type="protein sequence ID" value="RNF07202.1"/>
    <property type="molecule type" value="Genomic_DNA"/>
</dbReference>